<dbReference type="NCBIfam" id="NF047520">
    <property type="entry name" value="trans_act_CidR"/>
    <property type="match status" value="1"/>
</dbReference>
<reference evidence="6 7" key="1">
    <citation type="submission" date="2015-01" db="EMBL/GenBank/DDBJ databases">
        <title>Genome sequencing of Jeotgalibacillus soli.</title>
        <authorList>
            <person name="Goh K.M."/>
            <person name="Chan K.-G."/>
            <person name="Yaakop A.S."/>
            <person name="Ee R."/>
            <person name="Gan H.M."/>
            <person name="Chan C.S."/>
        </authorList>
    </citation>
    <scope>NUCLEOTIDE SEQUENCE [LARGE SCALE GENOMIC DNA]</scope>
    <source>
        <strain evidence="6 7">P9</strain>
    </source>
</reference>
<dbReference type="Pfam" id="PF00126">
    <property type="entry name" value="HTH_1"/>
    <property type="match status" value="1"/>
</dbReference>
<evidence type="ECO:0000256" key="4">
    <source>
        <dbReference type="ARBA" id="ARBA00023163"/>
    </source>
</evidence>
<gene>
    <name evidence="6" type="ORF">KP78_26020</name>
</gene>
<protein>
    <recommendedName>
        <fullName evidence="5">HTH lysR-type domain-containing protein</fullName>
    </recommendedName>
</protein>
<dbReference type="Proteomes" id="UP000031938">
    <property type="component" value="Unassembled WGS sequence"/>
</dbReference>
<dbReference type="OrthoDB" id="9803735at2"/>
<dbReference type="PROSITE" id="PS50931">
    <property type="entry name" value="HTH_LYSR"/>
    <property type="match status" value="1"/>
</dbReference>
<keyword evidence="3" id="KW-0238">DNA-binding</keyword>
<dbReference type="InterPro" id="IPR036390">
    <property type="entry name" value="WH_DNA-bd_sf"/>
</dbReference>
<dbReference type="PATRIC" id="fig|889306.3.peg.2615"/>
<dbReference type="InterPro" id="IPR050950">
    <property type="entry name" value="HTH-type_LysR_regulators"/>
</dbReference>
<proteinExistence type="inferred from homology"/>
<dbReference type="InterPro" id="IPR036388">
    <property type="entry name" value="WH-like_DNA-bd_sf"/>
</dbReference>
<evidence type="ECO:0000313" key="6">
    <source>
        <dbReference type="EMBL" id="KIL45058.1"/>
    </source>
</evidence>
<comment type="caution">
    <text evidence="6">The sequence shown here is derived from an EMBL/GenBank/DDBJ whole genome shotgun (WGS) entry which is preliminary data.</text>
</comment>
<dbReference type="PANTHER" id="PTHR30419:SF8">
    <property type="entry name" value="NITROGEN ASSIMILATION TRANSCRIPTIONAL ACTIVATOR-RELATED"/>
    <property type="match status" value="1"/>
</dbReference>
<dbReference type="PRINTS" id="PR00039">
    <property type="entry name" value="HTHLYSR"/>
</dbReference>
<dbReference type="FunFam" id="1.10.10.10:FF:000001">
    <property type="entry name" value="LysR family transcriptional regulator"/>
    <property type="match status" value="1"/>
</dbReference>
<dbReference type="Gene3D" id="1.10.10.10">
    <property type="entry name" value="Winged helix-like DNA-binding domain superfamily/Winged helix DNA-binding domain"/>
    <property type="match status" value="1"/>
</dbReference>
<evidence type="ECO:0000256" key="3">
    <source>
        <dbReference type="ARBA" id="ARBA00023125"/>
    </source>
</evidence>
<feature type="domain" description="HTH lysR-type" evidence="5">
    <location>
        <begin position="1"/>
        <end position="58"/>
    </location>
</feature>
<dbReference type="AlphaFoldDB" id="A0A0C2VM36"/>
<dbReference type="InterPro" id="IPR005119">
    <property type="entry name" value="LysR_subst-bd"/>
</dbReference>
<dbReference type="PANTHER" id="PTHR30419">
    <property type="entry name" value="HTH-TYPE TRANSCRIPTIONAL REGULATOR YBHD"/>
    <property type="match status" value="1"/>
</dbReference>
<dbReference type="RefSeq" id="WP_041089328.1">
    <property type="nucleotide sequence ID" value="NZ_JXRP01000018.1"/>
</dbReference>
<comment type="similarity">
    <text evidence="1">Belongs to the LysR transcriptional regulatory family.</text>
</comment>
<dbReference type="CDD" id="cd08438">
    <property type="entry name" value="PBP2_CidR"/>
    <property type="match status" value="1"/>
</dbReference>
<evidence type="ECO:0000313" key="7">
    <source>
        <dbReference type="Proteomes" id="UP000031938"/>
    </source>
</evidence>
<dbReference type="EMBL" id="JXRP01000018">
    <property type="protein sequence ID" value="KIL45058.1"/>
    <property type="molecule type" value="Genomic_DNA"/>
</dbReference>
<keyword evidence="4" id="KW-0804">Transcription</keyword>
<keyword evidence="7" id="KW-1185">Reference proteome</keyword>
<dbReference type="GO" id="GO:0003700">
    <property type="term" value="F:DNA-binding transcription factor activity"/>
    <property type="evidence" value="ECO:0007669"/>
    <property type="project" value="InterPro"/>
</dbReference>
<keyword evidence="2" id="KW-0805">Transcription regulation</keyword>
<dbReference type="Pfam" id="PF03466">
    <property type="entry name" value="LysR_substrate"/>
    <property type="match status" value="1"/>
</dbReference>
<sequence>MDIKHLQYFIEVSNFNSFSRAADHLFITQPTISKMIKNLETELGVALFDRSRKQLTLTDAGQIILEQAKLINKAFNNLETELDNLTGLKKGHIRIGLPPIFYAHFFLKIVSSFHEKYPGITFQLVEDGSKKIEEDVGNNLLDVGIIVLPTNNDIFDHFSFMEEDLKLILHPAHPLADREEVHLAELINEAFILFNQDFVLNDRIILSCNNVGFTPHIISESSHHSFIEEMVAFKLGISLLPESICHNLNKNVRSVKVVNPSISWNLAIIWKKNQYLSYAAKEWLQFTKQQLTKGSQDDE</sequence>
<evidence type="ECO:0000256" key="2">
    <source>
        <dbReference type="ARBA" id="ARBA00023015"/>
    </source>
</evidence>
<dbReference type="InterPro" id="IPR000847">
    <property type="entry name" value="LysR_HTH_N"/>
</dbReference>
<dbReference type="SUPFAM" id="SSF53850">
    <property type="entry name" value="Periplasmic binding protein-like II"/>
    <property type="match status" value="1"/>
</dbReference>
<evidence type="ECO:0000259" key="5">
    <source>
        <dbReference type="PROSITE" id="PS50931"/>
    </source>
</evidence>
<organism evidence="6 7">
    <name type="scientific">Jeotgalibacillus soli</name>
    <dbReference type="NCBI Taxonomy" id="889306"/>
    <lineage>
        <taxon>Bacteria</taxon>
        <taxon>Bacillati</taxon>
        <taxon>Bacillota</taxon>
        <taxon>Bacilli</taxon>
        <taxon>Bacillales</taxon>
        <taxon>Caryophanaceae</taxon>
        <taxon>Jeotgalibacillus</taxon>
    </lineage>
</organism>
<dbReference type="GO" id="GO:0003677">
    <property type="term" value="F:DNA binding"/>
    <property type="evidence" value="ECO:0007669"/>
    <property type="project" value="UniProtKB-KW"/>
</dbReference>
<name>A0A0C2VM36_9BACL</name>
<accession>A0A0C2VM36</accession>
<evidence type="ECO:0000256" key="1">
    <source>
        <dbReference type="ARBA" id="ARBA00009437"/>
    </source>
</evidence>
<dbReference type="STRING" id="889306.KP78_26020"/>
<dbReference type="Gene3D" id="3.40.190.290">
    <property type="match status" value="1"/>
</dbReference>
<dbReference type="GO" id="GO:0005829">
    <property type="term" value="C:cytosol"/>
    <property type="evidence" value="ECO:0007669"/>
    <property type="project" value="TreeGrafter"/>
</dbReference>
<dbReference type="SUPFAM" id="SSF46785">
    <property type="entry name" value="Winged helix' DNA-binding domain"/>
    <property type="match status" value="1"/>
</dbReference>